<keyword evidence="11 15" id="KW-0472">Membrane</keyword>
<dbReference type="NCBIfam" id="TIGR00437">
    <property type="entry name" value="feoB"/>
    <property type="match status" value="1"/>
</dbReference>
<evidence type="ECO:0000256" key="6">
    <source>
        <dbReference type="ARBA" id="ARBA00022741"/>
    </source>
</evidence>
<dbReference type="Proteomes" id="UP000321580">
    <property type="component" value="Unassembled WGS sequence"/>
</dbReference>
<dbReference type="InterPro" id="IPR011642">
    <property type="entry name" value="Gate_dom"/>
</dbReference>
<feature type="transmembrane region" description="Helical" evidence="15">
    <location>
        <begin position="516"/>
        <end position="535"/>
    </location>
</feature>
<dbReference type="RefSeq" id="WP_147166661.1">
    <property type="nucleotide sequence ID" value="NZ_VOOR01000010.1"/>
</dbReference>
<feature type="transmembrane region" description="Helical" evidence="15">
    <location>
        <begin position="654"/>
        <end position="673"/>
    </location>
</feature>
<dbReference type="AlphaFoldDB" id="A0A5C6RSH2"/>
<dbReference type="InterPro" id="IPR027417">
    <property type="entry name" value="P-loop_NTPase"/>
</dbReference>
<evidence type="ECO:0000259" key="16">
    <source>
        <dbReference type="PROSITE" id="PS51711"/>
    </source>
</evidence>
<keyword evidence="14" id="KW-0460">Magnesium</keyword>
<feature type="binding site" evidence="14">
    <location>
        <position position="25"/>
    </location>
    <ligand>
        <name>Mg(2+)</name>
        <dbReference type="ChEBI" id="CHEBI:18420"/>
        <label>2</label>
    </ligand>
</feature>
<dbReference type="EMBL" id="VOOR01000010">
    <property type="protein sequence ID" value="TXB64894.1"/>
    <property type="molecule type" value="Genomic_DNA"/>
</dbReference>
<dbReference type="PRINTS" id="PR00326">
    <property type="entry name" value="GTP1OBG"/>
</dbReference>
<evidence type="ECO:0000256" key="7">
    <source>
        <dbReference type="ARBA" id="ARBA00022989"/>
    </source>
</evidence>
<feature type="binding site" evidence="13">
    <location>
        <begin position="58"/>
        <end position="61"/>
    </location>
    <ligand>
        <name>GTP</name>
        <dbReference type="ChEBI" id="CHEBI:37565"/>
        <label>1</label>
    </ligand>
</feature>
<keyword evidence="18" id="KW-1185">Reference proteome</keyword>
<feature type="transmembrane region" description="Helical" evidence="15">
    <location>
        <begin position="418"/>
        <end position="443"/>
    </location>
</feature>
<evidence type="ECO:0000256" key="5">
    <source>
        <dbReference type="ARBA" id="ARBA00022692"/>
    </source>
</evidence>
<proteinExistence type="inferred from homology"/>
<accession>A0A5C6RSH2</accession>
<organism evidence="17 18">
    <name type="scientific">Phaeodactylibacter luteus</name>
    <dbReference type="NCBI Taxonomy" id="1564516"/>
    <lineage>
        <taxon>Bacteria</taxon>
        <taxon>Pseudomonadati</taxon>
        <taxon>Bacteroidota</taxon>
        <taxon>Saprospiria</taxon>
        <taxon>Saprospirales</taxon>
        <taxon>Haliscomenobacteraceae</taxon>
        <taxon>Phaeodactylibacter</taxon>
    </lineage>
</organism>
<evidence type="ECO:0000313" key="17">
    <source>
        <dbReference type="EMBL" id="TXB64894.1"/>
    </source>
</evidence>
<feature type="binding site" evidence="13">
    <location>
        <begin position="122"/>
        <end position="125"/>
    </location>
    <ligand>
        <name>GTP</name>
        <dbReference type="ChEBI" id="CHEBI:37565"/>
        <label>1</label>
    </ligand>
</feature>
<keyword evidence="3" id="KW-1003">Cell membrane</keyword>
<keyword evidence="6 13" id="KW-0547">Nucleotide-binding</keyword>
<evidence type="ECO:0000256" key="13">
    <source>
        <dbReference type="PIRSR" id="PIRSR603373-1"/>
    </source>
</evidence>
<comment type="caution">
    <text evidence="17">The sequence shown here is derived from an EMBL/GenBank/DDBJ whole genome shotgun (WGS) entry which is preliminary data.</text>
</comment>
<evidence type="ECO:0000256" key="2">
    <source>
        <dbReference type="ARBA" id="ARBA00022448"/>
    </source>
</evidence>
<keyword evidence="8 15" id="KW-0408">Iron</keyword>
<dbReference type="GO" id="GO:0005525">
    <property type="term" value="F:GTP binding"/>
    <property type="evidence" value="ECO:0007669"/>
    <property type="project" value="UniProtKB-KW"/>
</dbReference>
<keyword evidence="7 15" id="KW-1133">Transmembrane helix</keyword>
<dbReference type="InterPro" id="IPR003373">
    <property type="entry name" value="Fe2_transport_prot-B"/>
</dbReference>
<feature type="binding site" evidence="14">
    <location>
        <position position="22"/>
    </location>
    <ligand>
        <name>Mg(2+)</name>
        <dbReference type="ChEBI" id="CHEBI:18420"/>
        <label>1</label>
    </ligand>
</feature>
<dbReference type="GO" id="GO:0005886">
    <property type="term" value="C:plasma membrane"/>
    <property type="evidence" value="ECO:0007669"/>
    <property type="project" value="UniProtKB-SubCell"/>
</dbReference>
<feature type="transmembrane region" description="Helical" evidence="15">
    <location>
        <begin position="340"/>
        <end position="364"/>
    </location>
</feature>
<dbReference type="CDD" id="cd01879">
    <property type="entry name" value="FeoB"/>
    <property type="match status" value="1"/>
</dbReference>
<dbReference type="PROSITE" id="PS51711">
    <property type="entry name" value="G_FEOB"/>
    <property type="match status" value="1"/>
</dbReference>
<gene>
    <name evidence="17" type="primary">feoB</name>
    <name evidence="17" type="ORF">FRY97_06615</name>
</gene>
<dbReference type="GO" id="GO:0046872">
    <property type="term" value="F:metal ion binding"/>
    <property type="evidence" value="ECO:0007669"/>
    <property type="project" value="UniProtKB-KW"/>
</dbReference>
<evidence type="ECO:0000256" key="8">
    <source>
        <dbReference type="ARBA" id="ARBA00023004"/>
    </source>
</evidence>
<dbReference type="Pfam" id="PF07670">
    <property type="entry name" value="Gate"/>
    <property type="match status" value="2"/>
</dbReference>
<dbReference type="InterPro" id="IPR050860">
    <property type="entry name" value="FeoB_GTPase"/>
</dbReference>
<feature type="transmembrane region" description="Helical" evidence="15">
    <location>
        <begin position="284"/>
        <end position="305"/>
    </location>
</feature>
<evidence type="ECO:0000256" key="9">
    <source>
        <dbReference type="ARBA" id="ARBA00023065"/>
    </source>
</evidence>
<evidence type="ECO:0000256" key="11">
    <source>
        <dbReference type="ARBA" id="ARBA00023136"/>
    </source>
</evidence>
<feature type="binding site" evidence="14">
    <location>
        <position position="26"/>
    </location>
    <ligand>
        <name>Mg(2+)</name>
        <dbReference type="ChEBI" id="CHEBI:18420"/>
        <label>2</label>
    </ligand>
</feature>
<evidence type="ECO:0000256" key="1">
    <source>
        <dbReference type="ARBA" id="ARBA00004651"/>
    </source>
</evidence>
<dbReference type="InterPro" id="IPR030389">
    <property type="entry name" value="G_FEOB_dom"/>
</dbReference>
<dbReference type="Gene3D" id="3.40.50.300">
    <property type="entry name" value="P-loop containing nucleotide triphosphate hydrolases"/>
    <property type="match status" value="1"/>
</dbReference>
<sequence>MAHTYTVALLGNPNCGKSSLFNQLTGLRQKVGNFPGVTVDKKVGSLPRGEGPPIKVIDFPGTYSFYPTSIDERIVVQALANPQDDNYPDAIIYVADVTKIDKHLLLLTQIRDLGLPVVLALNMMDVAEEQGLQVDVAGLSGALGVPVAPVSGRTGAGLEHLKAAIRAMANGEAGQAAASPFYRMPEPHLNLARAAAEIVPGANTYQGLLIAHHREWLPFLSGAQQQLLGSLAEEAGFVPLRAQVEETMQRFDRFVPLVKKHISEPKAADSALTSRLDQVLTHRFWGPVVFFGLMLLVFQAIFAWASYPMDLIDAGFGMAGEWVRATLPSGWVADLITDGLLAGLGGILIFIPQIAILFFLIALLEEVGYMARAAYMFDQLMQSFGLNGRSIVALVSGGACAIPAVMSTRTIGNWKERLITILVTPFISCSARIPVYTVLIGFVVPPQQVLGIFNLQGLAFMGLYLLGIIAALGAAWVFKQILQTREHSFLMLELPEYRAPVMRNVGITVWEKVRAFVWEAGRIILAISIVLWLLASYGMPGKMQQAEVAAVVEAETSGLSEKDANDLIAARRIEASFAGQLGKSIEPVIAPLGFDWKMGIAIITSFAAREVFVGTMATIYSIGSADDEFSVRERMAQERDPVTGRPVYDLPTSLALLLFYVFAMQCMSTVAVVKRETKSWKWPLIQFTFMTALAYLSALGAYQLLS</sequence>
<dbReference type="OrthoDB" id="9809127at2"/>
<dbReference type="PANTHER" id="PTHR43185">
    <property type="entry name" value="FERROUS IRON TRANSPORT PROTEIN B"/>
    <property type="match status" value="1"/>
</dbReference>
<comment type="subcellular location">
    <subcellularLocation>
        <location evidence="15">Cell inner membrane</location>
        <topology evidence="15">Multi-pass membrane protein</topology>
    </subcellularLocation>
    <subcellularLocation>
        <location evidence="1">Cell membrane</location>
        <topology evidence="1">Multi-pass membrane protein</topology>
    </subcellularLocation>
</comment>
<protein>
    <recommendedName>
        <fullName evidence="12 15">Ferrous iron transport protein B</fullName>
    </recommendedName>
</protein>
<dbReference type="PANTHER" id="PTHR43185:SF1">
    <property type="entry name" value="FE(2+) TRANSPORTER FEOB"/>
    <property type="match status" value="1"/>
</dbReference>
<dbReference type="SUPFAM" id="SSF52540">
    <property type="entry name" value="P-loop containing nucleoside triphosphate hydrolases"/>
    <property type="match status" value="1"/>
</dbReference>
<name>A0A5C6RSH2_9BACT</name>
<feature type="transmembrane region" description="Helical" evidence="15">
    <location>
        <begin position="685"/>
        <end position="705"/>
    </location>
</feature>
<feature type="domain" description="FeoB-type G" evidence="16">
    <location>
        <begin position="4"/>
        <end position="171"/>
    </location>
</feature>
<keyword evidence="14" id="KW-0479">Metal-binding</keyword>
<comment type="function">
    <text evidence="15">Probable transporter of a GTP-driven Fe(2+) uptake system.</text>
</comment>
<evidence type="ECO:0000256" key="4">
    <source>
        <dbReference type="ARBA" id="ARBA00022496"/>
    </source>
</evidence>
<feature type="transmembrane region" description="Helical" evidence="15">
    <location>
        <begin position="384"/>
        <end position="406"/>
    </location>
</feature>
<dbReference type="InterPro" id="IPR006073">
    <property type="entry name" value="GTP-bd"/>
</dbReference>
<evidence type="ECO:0000256" key="10">
    <source>
        <dbReference type="ARBA" id="ARBA00023134"/>
    </source>
</evidence>
<evidence type="ECO:0000256" key="3">
    <source>
        <dbReference type="ARBA" id="ARBA00022475"/>
    </source>
</evidence>
<keyword evidence="5 15" id="KW-0812">Transmembrane</keyword>
<keyword evidence="2 15" id="KW-0813">Transport</keyword>
<feature type="binding site" evidence="13">
    <location>
        <begin position="11"/>
        <end position="18"/>
    </location>
    <ligand>
        <name>GTP</name>
        <dbReference type="ChEBI" id="CHEBI:37565"/>
        <label>1</label>
    </ligand>
</feature>
<evidence type="ECO:0000313" key="18">
    <source>
        <dbReference type="Proteomes" id="UP000321580"/>
    </source>
</evidence>
<evidence type="ECO:0000256" key="15">
    <source>
        <dbReference type="RuleBase" id="RU362098"/>
    </source>
</evidence>
<dbReference type="GO" id="GO:0015093">
    <property type="term" value="F:ferrous iron transmembrane transporter activity"/>
    <property type="evidence" value="ECO:0007669"/>
    <property type="project" value="UniProtKB-UniRule"/>
</dbReference>
<feature type="transmembrane region" description="Helical" evidence="15">
    <location>
        <begin position="455"/>
        <end position="478"/>
    </location>
</feature>
<dbReference type="Pfam" id="PF07664">
    <property type="entry name" value="FeoB_C"/>
    <property type="match status" value="1"/>
</dbReference>
<feature type="binding site" evidence="13">
    <location>
        <begin position="36"/>
        <end position="40"/>
    </location>
    <ligand>
        <name>GTP</name>
        <dbReference type="ChEBI" id="CHEBI:37565"/>
        <label>1</label>
    </ligand>
</feature>
<dbReference type="Pfam" id="PF02421">
    <property type="entry name" value="FeoB_N"/>
    <property type="match status" value="1"/>
</dbReference>
<keyword evidence="4 15" id="KW-0410">Iron transport</keyword>
<evidence type="ECO:0000256" key="12">
    <source>
        <dbReference type="NCBIfam" id="TIGR00437"/>
    </source>
</evidence>
<dbReference type="InterPro" id="IPR011640">
    <property type="entry name" value="Fe2_transport_prot_B_C"/>
</dbReference>
<evidence type="ECO:0000256" key="14">
    <source>
        <dbReference type="PIRSR" id="PIRSR603373-2"/>
    </source>
</evidence>
<keyword evidence="9" id="KW-0406">Ion transport</keyword>
<comment type="similarity">
    <text evidence="15">Belongs to the TRAFAC class TrmE-Era-EngA-EngB-Septin-like GTPase superfamily. FeoB GTPase (TC 9.A.8) family.</text>
</comment>
<keyword evidence="10 13" id="KW-0342">GTP-binding</keyword>
<reference evidence="17 18" key="1">
    <citation type="submission" date="2019-08" db="EMBL/GenBank/DDBJ databases">
        <title>Genome of Phaeodactylibacter luteus.</title>
        <authorList>
            <person name="Bowman J.P."/>
        </authorList>
    </citation>
    <scope>NUCLEOTIDE SEQUENCE [LARGE SCALE GENOMIC DNA]</scope>
    <source>
        <strain evidence="17 18">KCTC 42180</strain>
    </source>
</reference>